<dbReference type="SUPFAM" id="SSF52922">
    <property type="entry name" value="TK C-terminal domain-like"/>
    <property type="match status" value="1"/>
</dbReference>
<evidence type="ECO:0000313" key="6">
    <source>
        <dbReference type="Proteomes" id="UP000231282"/>
    </source>
</evidence>
<dbReference type="InterPro" id="IPR029061">
    <property type="entry name" value="THDP-binding"/>
</dbReference>
<comment type="caution">
    <text evidence="5">The sequence shown here is derived from an EMBL/GenBank/DDBJ whole genome shotgun (WGS) entry which is preliminary data.</text>
</comment>
<dbReference type="EMBL" id="PEZH01000044">
    <property type="protein sequence ID" value="PIS15003.1"/>
    <property type="molecule type" value="Genomic_DNA"/>
</dbReference>
<name>A0A2H0WQS6_9BACT</name>
<organism evidence="5 6">
    <name type="scientific">Candidatus Shapirobacteria bacterium CG09_land_8_20_14_0_10_38_17</name>
    <dbReference type="NCBI Taxonomy" id="1974884"/>
    <lineage>
        <taxon>Bacteria</taxon>
        <taxon>Candidatus Shapironibacteriota</taxon>
    </lineage>
</organism>
<comment type="cofactor">
    <cofactor evidence="1">
        <name>thiamine diphosphate</name>
        <dbReference type="ChEBI" id="CHEBI:58937"/>
    </cofactor>
</comment>
<evidence type="ECO:0000256" key="2">
    <source>
        <dbReference type="ARBA" id="ARBA00007131"/>
    </source>
</evidence>
<feature type="domain" description="Transketolase-like pyrimidine-binding" evidence="4">
    <location>
        <begin position="6"/>
        <end position="172"/>
    </location>
</feature>
<protein>
    <submittedName>
        <fullName evidence="5">Transketolase</fullName>
    </submittedName>
</protein>
<dbReference type="PANTHER" id="PTHR43825">
    <property type="entry name" value="PYRUVATE DEHYDROGENASE E1 COMPONENT"/>
    <property type="match status" value="1"/>
</dbReference>
<gene>
    <name evidence="5" type="ORF">COT63_02260</name>
</gene>
<dbReference type="SMART" id="SM00861">
    <property type="entry name" value="Transket_pyr"/>
    <property type="match status" value="1"/>
</dbReference>
<dbReference type="Pfam" id="PF02779">
    <property type="entry name" value="Transket_pyr"/>
    <property type="match status" value="1"/>
</dbReference>
<keyword evidence="3" id="KW-0786">Thiamine pyrophosphate</keyword>
<dbReference type="Pfam" id="PF02780">
    <property type="entry name" value="Transketolase_C"/>
    <property type="match status" value="1"/>
</dbReference>
<dbReference type="InterPro" id="IPR005475">
    <property type="entry name" value="Transketolase-like_Pyr-bd"/>
</dbReference>
<dbReference type="CDD" id="cd07033">
    <property type="entry name" value="TPP_PYR_DXS_TK_like"/>
    <property type="match status" value="1"/>
</dbReference>
<sequence>MSKVLISQRDAYGEALLALSKKEERVVVLTADLASSTRIEKVARQFPERFFNLGVAEQNAVGVAAGLALEGFIPFLSSFAVFIPGRCFDQIRVSVCQNKANVKLVGSHLGFSNSGDGASAQSIADIALMRSMPEMVVLSPADANEVKSAVVAMAAYQGPVYMRISRSKTLLLTKKDREFKIGQATAMRRGRKLTIVGTGPILAKALAIANRLDAEVINCATIKPLDGETIIKSVKKTGRVLTLEEHSVLGGLGAAVAEFLSQECPVPIKIMGIPDVFGESARDPEELYQKYGLAEKEIKEEGEKLINS</sequence>
<comment type="similarity">
    <text evidence="2">Belongs to the transketolase family.</text>
</comment>
<evidence type="ECO:0000313" key="5">
    <source>
        <dbReference type="EMBL" id="PIS15003.1"/>
    </source>
</evidence>
<dbReference type="PANTHER" id="PTHR43825:SF1">
    <property type="entry name" value="TRANSKETOLASE-LIKE PYRIMIDINE-BINDING DOMAIN-CONTAINING PROTEIN"/>
    <property type="match status" value="1"/>
</dbReference>
<proteinExistence type="inferred from homology"/>
<dbReference type="InterPro" id="IPR009014">
    <property type="entry name" value="Transketo_C/PFOR_II"/>
</dbReference>
<evidence type="ECO:0000256" key="1">
    <source>
        <dbReference type="ARBA" id="ARBA00001964"/>
    </source>
</evidence>
<evidence type="ECO:0000259" key="4">
    <source>
        <dbReference type="SMART" id="SM00861"/>
    </source>
</evidence>
<dbReference type="Proteomes" id="UP000231282">
    <property type="component" value="Unassembled WGS sequence"/>
</dbReference>
<dbReference type="FunFam" id="3.40.50.970:FF:000129">
    <property type="entry name" value="Transketolase"/>
    <property type="match status" value="1"/>
</dbReference>
<dbReference type="InterPro" id="IPR033248">
    <property type="entry name" value="Transketolase_C"/>
</dbReference>
<dbReference type="Gene3D" id="3.40.50.970">
    <property type="match status" value="1"/>
</dbReference>
<dbReference type="Gene3D" id="3.40.50.920">
    <property type="match status" value="1"/>
</dbReference>
<dbReference type="InterPro" id="IPR051157">
    <property type="entry name" value="PDH/Transketolase"/>
</dbReference>
<dbReference type="SUPFAM" id="SSF52518">
    <property type="entry name" value="Thiamin diphosphate-binding fold (THDP-binding)"/>
    <property type="match status" value="1"/>
</dbReference>
<reference evidence="6" key="1">
    <citation type="submission" date="2017-09" db="EMBL/GenBank/DDBJ databases">
        <title>Depth-based differentiation of microbial function through sediment-hosted aquifers and enrichment of novel symbionts in the deep terrestrial subsurface.</title>
        <authorList>
            <person name="Probst A.J."/>
            <person name="Ladd B."/>
            <person name="Jarett J.K."/>
            <person name="Geller-Mcgrath D.E."/>
            <person name="Sieber C.M.K."/>
            <person name="Emerson J.B."/>
            <person name="Anantharaman K."/>
            <person name="Thomas B.C."/>
            <person name="Malmstrom R."/>
            <person name="Stieglmeier M."/>
            <person name="Klingl A."/>
            <person name="Woyke T."/>
            <person name="Ryan C.M."/>
            <person name="Banfield J.F."/>
        </authorList>
    </citation>
    <scope>NUCLEOTIDE SEQUENCE [LARGE SCALE GENOMIC DNA]</scope>
</reference>
<accession>A0A2H0WQS6</accession>
<dbReference type="AlphaFoldDB" id="A0A2H0WQS6"/>
<evidence type="ECO:0000256" key="3">
    <source>
        <dbReference type="ARBA" id="ARBA00023052"/>
    </source>
</evidence>